<protein>
    <submittedName>
        <fullName evidence="2">Uncharacterized protein</fullName>
    </submittedName>
</protein>
<evidence type="ECO:0000313" key="2">
    <source>
        <dbReference type="EMBL" id="NNH68681.1"/>
    </source>
</evidence>
<keyword evidence="3" id="KW-1185">Reference proteome</keyword>
<name>A0A849C6S6_9NOCA</name>
<dbReference type="AlphaFoldDB" id="A0A849C6S6"/>
<accession>A0A849C6S6</accession>
<keyword evidence="1" id="KW-1133">Transmembrane helix</keyword>
<reference evidence="2 3" key="1">
    <citation type="submission" date="2020-05" db="EMBL/GenBank/DDBJ databases">
        <title>MicrobeNet Type strains.</title>
        <authorList>
            <person name="Nicholson A.C."/>
        </authorList>
    </citation>
    <scope>NUCLEOTIDE SEQUENCE [LARGE SCALE GENOMIC DNA]</scope>
    <source>
        <strain evidence="2 3">JCM 3224</strain>
    </source>
</reference>
<organism evidence="2 3">
    <name type="scientific">Nocardia uniformis</name>
    <dbReference type="NCBI Taxonomy" id="53432"/>
    <lineage>
        <taxon>Bacteria</taxon>
        <taxon>Bacillati</taxon>
        <taxon>Actinomycetota</taxon>
        <taxon>Actinomycetes</taxon>
        <taxon>Mycobacteriales</taxon>
        <taxon>Nocardiaceae</taxon>
        <taxon>Nocardia</taxon>
    </lineage>
</organism>
<feature type="transmembrane region" description="Helical" evidence="1">
    <location>
        <begin position="12"/>
        <end position="34"/>
    </location>
</feature>
<evidence type="ECO:0000313" key="3">
    <source>
        <dbReference type="Proteomes" id="UP000586827"/>
    </source>
</evidence>
<dbReference type="RefSeq" id="WP_157552100.1">
    <property type="nucleotide sequence ID" value="NZ_JABELX010000001.1"/>
</dbReference>
<sequence length="157" mass="16727">MPRPIPRVVTHRLIVGVVGVVMLFIAAITISAAAPLPPSGSGSTAPPPAAVDLNGYCEDPGAVGRFANGRTVYCVQVQRTDAFVWSYSPDPIARDPNTRGYTCDANSCHWPDGTAVPNFQRCGILCGEPPTSGDIQSGFHDCFETGTAYEECARRTR</sequence>
<gene>
    <name evidence="2" type="ORF">HLB23_02090</name>
</gene>
<keyword evidence="1" id="KW-0472">Membrane</keyword>
<evidence type="ECO:0000256" key="1">
    <source>
        <dbReference type="SAM" id="Phobius"/>
    </source>
</evidence>
<dbReference type="Proteomes" id="UP000586827">
    <property type="component" value="Unassembled WGS sequence"/>
</dbReference>
<proteinExistence type="predicted"/>
<dbReference type="EMBL" id="JABELX010000001">
    <property type="protein sequence ID" value="NNH68681.1"/>
    <property type="molecule type" value="Genomic_DNA"/>
</dbReference>
<comment type="caution">
    <text evidence="2">The sequence shown here is derived from an EMBL/GenBank/DDBJ whole genome shotgun (WGS) entry which is preliminary data.</text>
</comment>
<keyword evidence="1" id="KW-0812">Transmembrane</keyword>